<dbReference type="SUPFAM" id="SSF48264">
    <property type="entry name" value="Cytochrome P450"/>
    <property type="match status" value="1"/>
</dbReference>
<comment type="similarity">
    <text evidence="1 6">Belongs to the cytochrome P450 family.</text>
</comment>
<dbReference type="GO" id="GO:0020037">
    <property type="term" value="F:heme binding"/>
    <property type="evidence" value="ECO:0007669"/>
    <property type="project" value="InterPro"/>
</dbReference>
<evidence type="ECO:0000256" key="2">
    <source>
        <dbReference type="ARBA" id="ARBA00022723"/>
    </source>
</evidence>
<dbReference type="GO" id="GO:0005506">
    <property type="term" value="F:iron ion binding"/>
    <property type="evidence" value="ECO:0007669"/>
    <property type="project" value="InterPro"/>
</dbReference>
<dbReference type="PANTHER" id="PTHR24300">
    <property type="entry name" value="CYTOCHROME P450 508A4-RELATED"/>
    <property type="match status" value="1"/>
</dbReference>
<keyword evidence="2 5" id="KW-0479">Metal-binding</keyword>
<protein>
    <submittedName>
        <fullName evidence="8">Cytochrome P450</fullName>
    </submittedName>
</protein>
<proteinExistence type="inferred from homology"/>
<dbReference type="PROSITE" id="PS00086">
    <property type="entry name" value="CYTOCHROME_P450"/>
    <property type="match status" value="1"/>
</dbReference>
<keyword evidence="4 6" id="KW-0503">Monooxygenase</keyword>
<keyword evidence="5 6" id="KW-0349">Heme</keyword>
<evidence type="ECO:0000256" key="4">
    <source>
        <dbReference type="ARBA" id="ARBA00023033"/>
    </source>
</evidence>
<dbReference type="PRINTS" id="PR00463">
    <property type="entry name" value="EP450I"/>
</dbReference>
<dbReference type="InterPro" id="IPR050182">
    <property type="entry name" value="Cytochrome_P450_fam2"/>
</dbReference>
<dbReference type="InterPro" id="IPR017972">
    <property type="entry name" value="Cyt_P450_CS"/>
</dbReference>
<evidence type="ECO:0000313" key="8">
    <source>
        <dbReference type="WBParaSite" id="PTRK_0000960200.1"/>
    </source>
</evidence>
<evidence type="ECO:0000256" key="3">
    <source>
        <dbReference type="ARBA" id="ARBA00023004"/>
    </source>
</evidence>
<dbReference type="GO" id="GO:0016712">
    <property type="term" value="F:oxidoreductase activity, acting on paired donors, with incorporation or reduction of molecular oxygen, reduced flavin or flavoprotein as one donor, and incorporation of one atom of oxygen"/>
    <property type="evidence" value="ECO:0007669"/>
    <property type="project" value="TreeGrafter"/>
</dbReference>
<evidence type="ECO:0000256" key="5">
    <source>
        <dbReference type="PIRSR" id="PIRSR602401-1"/>
    </source>
</evidence>
<dbReference type="GO" id="GO:0006805">
    <property type="term" value="P:xenobiotic metabolic process"/>
    <property type="evidence" value="ECO:0007669"/>
    <property type="project" value="TreeGrafter"/>
</dbReference>
<dbReference type="Gene3D" id="1.10.630.10">
    <property type="entry name" value="Cytochrome P450"/>
    <property type="match status" value="1"/>
</dbReference>
<dbReference type="GO" id="GO:0005737">
    <property type="term" value="C:cytoplasm"/>
    <property type="evidence" value="ECO:0007669"/>
    <property type="project" value="TreeGrafter"/>
</dbReference>
<keyword evidence="6" id="KW-0560">Oxidoreductase</keyword>
<evidence type="ECO:0000313" key="7">
    <source>
        <dbReference type="Proteomes" id="UP000038045"/>
    </source>
</evidence>
<comment type="cofactor">
    <cofactor evidence="5">
        <name>heme</name>
        <dbReference type="ChEBI" id="CHEBI:30413"/>
    </cofactor>
</comment>
<evidence type="ECO:0000256" key="6">
    <source>
        <dbReference type="RuleBase" id="RU000461"/>
    </source>
</evidence>
<dbReference type="InterPro" id="IPR001128">
    <property type="entry name" value="Cyt_P450"/>
</dbReference>
<dbReference type="InterPro" id="IPR002401">
    <property type="entry name" value="Cyt_P450_E_grp-I"/>
</dbReference>
<name>A0A0N4ZM41_PARTI</name>
<sequence length="162" mass="18805">MASFYHEIIDIFLGTEVINTTLKFLFLYLLNDIKLQEKLQAEIDEIVGSENVIDVSQRNEMIQVSSFIHEGQRYAGVNAFPLVRKCTKDTYIKGHLIKEGTLILPYDYLTNYDEKYFKDPYVFKHDRFINEDGKTLNKDLLDKFLPFGAGKRMCIGKSLAFT</sequence>
<dbReference type="AlphaFoldDB" id="A0A0N4ZM41"/>
<dbReference type="STRING" id="131310.A0A0N4ZM41"/>
<keyword evidence="7" id="KW-1185">Reference proteome</keyword>
<accession>A0A0N4ZM41</accession>
<dbReference type="PANTHER" id="PTHR24300:SF375">
    <property type="entry name" value="CYTOCHROME P450 FAMILY"/>
    <property type="match status" value="1"/>
</dbReference>
<dbReference type="Proteomes" id="UP000038045">
    <property type="component" value="Unplaced"/>
</dbReference>
<dbReference type="PRINTS" id="PR00385">
    <property type="entry name" value="P450"/>
</dbReference>
<feature type="binding site" description="axial binding residue" evidence="5">
    <location>
        <position position="154"/>
    </location>
    <ligand>
        <name>heme</name>
        <dbReference type="ChEBI" id="CHEBI:30413"/>
    </ligand>
    <ligandPart>
        <name>Fe</name>
        <dbReference type="ChEBI" id="CHEBI:18248"/>
    </ligandPart>
</feature>
<dbReference type="WBParaSite" id="PTRK_0000960200.1">
    <property type="protein sequence ID" value="PTRK_0000960200.1"/>
    <property type="gene ID" value="PTRK_0000960200"/>
</dbReference>
<dbReference type="InterPro" id="IPR036396">
    <property type="entry name" value="Cyt_P450_sf"/>
</dbReference>
<organism evidence="7 8">
    <name type="scientific">Parastrongyloides trichosuri</name>
    <name type="common">Possum-specific nematode worm</name>
    <dbReference type="NCBI Taxonomy" id="131310"/>
    <lineage>
        <taxon>Eukaryota</taxon>
        <taxon>Metazoa</taxon>
        <taxon>Ecdysozoa</taxon>
        <taxon>Nematoda</taxon>
        <taxon>Chromadorea</taxon>
        <taxon>Rhabditida</taxon>
        <taxon>Tylenchina</taxon>
        <taxon>Panagrolaimomorpha</taxon>
        <taxon>Strongyloidoidea</taxon>
        <taxon>Strongyloididae</taxon>
        <taxon>Parastrongyloides</taxon>
    </lineage>
</organism>
<dbReference type="Pfam" id="PF00067">
    <property type="entry name" value="p450"/>
    <property type="match status" value="1"/>
</dbReference>
<dbReference type="GO" id="GO:0006082">
    <property type="term" value="P:organic acid metabolic process"/>
    <property type="evidence" value="ECO:0007669"/>
    <property type="project" value="TreeGrafter"/>
</dbReference>
<keyword evidence="3 5" id="KW-0408">Iron</keyword>
<evidence type="ECO:0000256" key="1">
    <source>
        <dbReference type="ARBA" id="ARBA00010617"/>
    </source>
</evidence>
<reference evidence="8" key="1">
    <citation type="submission" date="2017-02" db="UniProtKB">
        <authorList>
            <consortium name="WormBaseParasite"/>
        </authorList>
    </citation>
    <scope>IDENTIFICATION</scope>
</reference>